<dbReference type="InterPro" id="IPR008532">
    <property type="entry name" value="NFACT_RNA-bd"/>
</dbReference>
<dbReference type="EMBL" id="MK071985">
    <property type="protein sequence ID" value="AYV76468.1"/>
    <property type="molecule type" value="Genomic_DNA"/>
</dbReference>
<proteinExistence type="inferred from homology"/>
<organism evidence="3">
    <name type="scientific">Terrestrivirus sp</name>
    <dbReference type="NCBI Taxonomy" id="2487775"/>
    <lineage>
        <taxon>Viruses</taxon>
        <taxon>Varidnaviria</taxon>
        <taxon>Bamfordvirae</taxon>
        <taxon>Nucleocytoviricota</taxon>
        <taxon>Megaviricetes</taxon>
        <taxon>Imitervirales</taxon>
        <taxon>Mimiviridae</taxon>
        <taxon>Klosneuvirinae</taxon>
    </lineage>
</organism>
<sequence>MKECILDDIKLGIQMTYFIGGSAKENWDLIDQSNQNDLWFHLKDQPSAHVVLKIPDGITDKKISKQSILHCAAECKAHSKFSHMSGKSKMKVIYTEIKNVSKAETVGAVHVRQERIVLI</sequence>
<dbReference type="PANTHER" id="PTHR13049:SF2">
    <property type="entry name" value="COILED-COIL DOMAIN-CONTAINING PROTEIN 25"/>
    <property type="match status" value="1"/>
</dbReference>
<reference evidence="3" key="1">
    <citation type="submission" date="2018-10" db="EMBL/GenBank/DDBJ databases">
        <title>Hidden diversity of soil giant viruses.</title>
        <authorList>
            <person name="Schulz F."/>
            <person name="Alteio L."/>
            <person name="Goudeau D."/>
            <person name="Ryan E.M."/>
            <person name="Malmstrom R.R."/>
            <person name="Blanchard J."/>
            <person name="Woyke T."/>
        </authorList>
    </citation>
    <scope>NUCLEOTIDE SEQUENCE</scope>
    <source>
        <strain evidence="3">TEV1</strain>
    </source>
</reference>
<evidence type="ECO:0000259" key="2">
    <source>
        <dbReference type="Pfam" id="PF05670"/>
    </source>
</evidence>
<protein>
    <recommendedName>
        <fullName evidence="2">NFACT RNA-binding domain-containing protein</fullName>
    </recommendedName>
</protein>
<gene>
    <name evidence="3" type="ORF">Terrestrivirus7_21</name>
</gene>
<dbReference type="Pfam" id="PF05670">
    <property type="entry name" value="NFACT-R_1"/>
    <property type="match status" value="1"/>
</dbReference>
<name>A0A3G4ZNM8_9VIRU</name>
<evidence type="ECO:0000313" key="3">
    <source>
        <dbReference type="EMBL" id="AYV76468.1"/>
    </source>
</evidence>
<dbReference type="PANTHER" id="PTHR13049">
    <property type="entry name" value="DUF814-RELATED"/>
    <property type="match status" value="1"/>
</dbReference>
<comment type="similarity">
    <text evidence="1">Belongs to the CCDC25 family.</text>
</comment>
<accession>A0A3G4ZNM8</accession>
<dbReference type="InterPro" id="IPR039730">
    <property type="entry name" value="Jlp2/Ccd25"/>
</dbReference>
<evidence type="ECO:0000256" key="1">
    <source>
        <dbReference type="ARBA" id="ARBA00008998"/>
    </source>
</evidence>
<feature type="domain" description="NFACT RNA-binding" evidence="2">
    <location>
        <begin position="18"/>
        <end position="107"/>
    </location>
</feature>